<dbReference type="InterPro" id="IPR023198">
    <property type="entry name" value="PGP-like_dom2"/>
</dbReference>
<dbReference type="EMBL" id="JAOJ01000002">
    <property type="protein sequence ID" value="EUA71724.1"/>
    <property type="molecule type" value="Genomic_DNA"/>
</dbReference>
<proteinExistence type="predicted"/>
<dbReference type="Proteomes" id="UP000023351">
    <property type="component" value="Unassembled WGS sequence"/>
</dbReference>
<dbReference type="PATRIC" id="fig|1299321.3.peg.1785"/>
<dbReference type="NCBIfam" id="TIGR01549">
    <property type="entry name" value="HAD-SF-IA-v1"/>
    <property type="match status" value="1"/>
</dbReference>
<protein>
    <submittedName>
        <fullName evidence="1">HAD hydrolase, IA, variant 1 family protein</fullName>
    </submittedName>
</protein>
<evidence type="ECO:0000313" key="1">
    <source>
        <dbReference type="EMBL" id="EUA71724.1"/>
    </source>
</evidence>
<dbReference type="Pfam" id="PF13419">
    <property type="entry name" value="HAD_2"/>
    <property type="match status" value="1"/>
</dbReference>
<name>X8DTM7_9MYCO</name>
<dbReference type="GO" id="GO:0004713">
    <property type="term" value="F:protein tyrosine kinase activity"/>
    <property type="evidence" value="ECO:0007669"/>
    <property type="project" value="TreeGrafter"/>
</dbReference>
<dbReference type="InterPro" id="IPR050155">
    <property type="entry name" value="HAD-like_hydrolase_sf"/>
</dbReference>
<dbReference type="InterPro" id="IPR023214">
    <property type="entry name" value="HAD_sf"/>
</dbReference>
<dbReference type="AlphaFoldDB" id="X8DTM7"/>
<dbReference type="PANTHER" id="PTHR43434">
    <property type="entry name" value="PHOSPHOGLYCOLATE PHOSPHATASE"/>
    <property type="match status" value="1"/>
</dbReference>
<dbReference type="PANTHER" id="PTHR43434:SF20">
    <property type="entry name" value="5'-NUCLEOTIDASE"/>
    <property type="match status" value="1"/>
</dbReference>
<reference evidence="1 2" key="1">
    <citation type="submission" date="2013-12" db="EMBL/GenBank/DDBJ databases">
        <authorList>
            <person name="Zelazny A."/>
            <person name="Olivier K."/>
            <person name="Holland S."/>
            <person name="Lenaerts A."/>
            <person name="Ordway D."/>
            <person name="DeGroote M.A."/>
            <person name="Parker T."/>
            <person name="Sizemore C."/>
            <person name="Tallon L.J."/>
            <person name="Sadzewicz L.K."/>
            <person name="Sengamalay N."/>
            <person name="Fraser C.M."/>
            <person name="Hine E."/>
            <person name="Shefchek K.A."/>
            <person name="Das S.P."/>
            <person name="Tettelin H."/>
        </authorList>
    </citation>
    <scope>NUCLEOTIDE SEQUENCE [LARGE SCALE GENOMIC DNA]</scope>
    <source>
        <strain evidence="1 2">1513</strain>
    </source>
</reference>
<dbReference type="Gene3D" id="1.10.150.240">
    <property type="entry name" value="Putative phosphatase, domain 2"/>
    <property type="match status" value="1"/>
</dbReference>
<dbReference type="Gene3D" id="3.40.50.1000">
    <property type="entry name" value="HAD superfamily/HAD-like"/>
    <property type="match status" value="1"/>
</dbReference>
<dbReference type="InterPro" id="IPR036412">
    <property type="entry name" value="HAD-like_sf"/>
</dbReference>
<sequence length="170" mass="18057">MHITLGSMGLGERADDAIAAYRADYGERGWAVNEMFGGIRDVLTRLREAGVPMVVATSKSEPIAARILEHFGLAGFFQVIAGASPDGVRSSKADVIKHALSQLDDVPSTGVVMVGDRVHDVEGAAAHGIGTIVVDWGYGATDFEGDPGELAEWIIGRVSTPEQLLEELRV</sequence>
<organism evidence="1 2">
    <name type="scientific">Mycobacteroides abscessus subsp. bolletii 1513</name>
    <dbReference type="NCBI Taxonomy" id="1299321"/>
    <lineage>
        <taxon>Bacteria</taxon>
        <taxon>Bacillati</taxon>
        <taxon>Actinomycetota</taxon>
        <taxon>Actinomycetes</taxon>
        <taxon>Mycobacteriales</taxon>
        <taxon>Mycobacteriaceae</taxon>
        <taxon>Mycobacteroides</taxon>
        <taxon>Mycobacteroides abscessus</taxon>
    </lineage>
</organism>
<evidence type="ECO:0000313" key="2">
    <source>
        <dbReference type="Proteomes" id="UP000023351"/>
    </source>
</evidence>
<dbReference type="GO" id="GO:0005829">
    <property type="term" value="C:cytosol"/>
    <property type="evidence" value="ECO:0007669"/>
    <property type="project" value="TreeGrafter"/>
</dbReference>
<dbReference type="InterPro" id="IPR041492">
    <property type="entry name" value="HAD_2"/>
</dbReference>
<gene>
    <name evidence="1" type="ORF">I540_1855</name>
</gene>
<accession>X8DTM7</accession>
<dbReference type="InterPro" id="IPR006439">
    <property type="entry name" value="HAD-SF_hydro_IA"/>
</dbReference>
<comment type="caution">
    <text evidence="1">The sequence shown here is derived from an EMBL/GenBank/DDBJ whole genome shotgun (WGS) entry which is preliminary data.</text>
</comment>
<dbReference type="GO" id="GO:0016787">
    <property type="term" value="F:hydrolase activity"/>
    <property type="evidence" value="ECO:0007669"/>
    <property type="project" value="UniProtKB-KW"/>
</dbReference>
<keyword evidence="1" id="KW-0378">Hydrolase</keyword>
<dbReference type="SUPFAM" id="SSF56784">
    <property type="entry name" value="HAD-like"/>
    <property type="match status" value="1"/>
</dbReference>